<reference evidence="2 3" key="1">
    <citation type="submission" date="2019-04" db="EMBL/GenBank/DDBJ databases">
        <authorList>
            <person name="Van Vliet M D."/>
        </authorList>
    </citation>
    <scope>NUCLEOTIDE SEQUENCE [LARGE SCALE GENOMIC DNA]</scope>
    <source>
        <strain evidence="2 3">F21</strain>
    </source>
</reference>
<dbReference type="SUPFAM" id="SSF52540">
    <property type="entry name" value="P-loop containing nucleoside triphosphate hydrolases"/>
    <property type="match status" value="1"/>
</dbReference>
<dbReference type="Gene3D" id="3.40.50.300">
    <property type="entry name" value="P-loop containing nucleotide triphosphate hydrolases"/>
    <property type="match status" value="1"/>
</dbReference>
<dbReference type="GO" id="GO:0016887">
    <property type="term" value="F:ATP hydrolysis activity"/>
    <property type="evidence" value="ECO:0007669"/>
    <property type="project" value="InterPro"/>
</dbReference>
<evidence type="ECO:0000259" key="1">
    <source>
        <dbReference type="Pfam" id="PF07726"/>
    </source>
</evidence>
<organism evidence="2 3">
    <name type="scientific">Pontiella sulfatireligans</name>
    <dbReference type="NCBI Taxonomy" id="2750658"/>
    <lineage>
        <taxon>Bacteria</taxon>
        <taxon>Pseudomonadati</taxon>
        <taxon>Kiritimatiellota</taxon>
        <taxon>Kiritimatiellia</taxon>
        <taxon>Kiritimatiellales</taxon>
        <taxon>Pontiellaceae</taxon>
        <taxon>Pontiella</taxon>
    </lineage>
</organism>
<keyword evidence="3" id="KW-1185">Reference proteome</keyword>
<dbReference type="Pfam" id="PF07726">
    <property type="entry name" value="AAA_3"/>
    <property type="match status" value="1"/>
</dbReference>
<dbReference type="InterPro" id="IPR011703">
    <property type="entry name" value="ATPase_AAA-3"/>
</dbReference>
<protein>
    <recommendedName>
        <fullName evidence="1">ATPase AAA-3 domain-containing protein</fullName>
    </recommendedName>
</protein>
<evidence type="ECO:0000313" key="3">
    <source>
        <dbReference type="Proteomes" id="UP000346198"/>
    </source>
</evidence>
<dbReference type="PANTHER" id="PTHR42759">
    <property type="entry name" value="MOXR FAMILY PROTEIN"/>
    <property type="match status" value="1"/>
</dbReference>
<evidence type="ECO:0000313" key="2">
    <source>
        <dbReference type="EMBL" id="VGO18797.1"/>
    </source>
</evidence>
<feature type="domain" description="ATPase AAA-3" evidence="1">
    <location>
        <begin position="33"/>
        <end position="143"/>
    </location>
</feature>
<accession>A0A6C2UH08</accession>
<name>A0A6C2UH08_9BACT</name>
<sequence>MKDTRLFERLGIHGWSLADENLALASLLTGDPLLMVGAHGAAKTHAAAKVAQALGVRFMAYDASKALFEDVLGFPNVESLKQGKVEYVQSAVTVWDKEFVLIDEINRAVPELQAKWLEIIRSRKIMGFETEVNWVWSAMNPLQSRYNGTQQMDAALIGRYATFLYPPEALDMDEDDRIKVLRHINGDDAPSIGVWNPEAKIKTVDAEETVEVGYQIKVLLARAARFFQSLKADLSTLGEFLSRLAVLVMKETDGEVKLDGRRLGFIYRNLLANRSVELAREALLGEAAPAFSKSAKCVILSSIPMGLNDEGINREELLHQMEVCIDLLADYFADGGTFGRVETIYRLFTTTDLFEKAEILLGSDLSEMVKLKAWNDLCDTAENITPLAYIALRIESAHPGRIPTELLEKVGGRIDLQCLESDSIRGLTGENIERLDELETLFTQPDDLRRIIAFQEARILAVRAALSSADIKSAACRIMSTAHRIEALMKGETHETVWSENPAGAGHEDSGVLAA</sequence>
<dbReference type="PANTHER" id="PTHR42759:SF1">
    <property type="entry name" value="MAGNESIUM-CHELATASE SUBUNIT CHLD"/>
    <property type="match status" value="1"/>
</dbReference>
<proteinExistence type="predicted"/>
<dbReference type="AlphaFoldDB" id="A0A6C2UH08"/>
<dbReference type="GO" id="GO:0005524">
    <property type="term" value="F:ATP binding"/>
    <property type="evidence" value="ECO:0007669"/>
    <property type="project" value="InterPro"/>
</dbReference>
<gene>
    <name evidence="2" type="ORF">SCARR_00850</name>
</gene>
<dbReference type="EMBL" id="CAAHFH010000001">
    <property type="protein sequence ID" value="VGO18797.1"/>
    <property type="molecule type" value="Genomic_DNA"/>
</dbReference>
<dbReference type="Proteomes" id="UP000346198">
    <property type="component" value="Unassembled WGS sequence"/>
</dbReference>
<dbReference type="InterPro" id="IPR027417">
    <property type="entry name" value="P-loop_NTPase"/>
</dbReference>
<dbReference type="InterPro" id="IPR050764">
    <property type="entry name" value="CbbQ/NirQ/NorQ/GpvN"/>
</dbReference>
<dbReference type="RefSeq" id="WP_136060253.1">
    <property type="nucleotide sequence ID" value="NZ_CAAHFH010000001.1"/>
</dbReference>